<protein>
    <submittedName>
        <fullName evidence="1">Uncharacterized protein</fullName>
    </submittedName>
</protein>
<sequence length="48" mass="5690">MGIPVIKFKPNKHTKSSREILIKRNIDDQQKFEVEHEVNVDDDKKDLI</sequence>
<evidence type="ECO:0000313" key="1">
    <source>
        <dbReference type="EMBL" id="KKN18866.1"/>
    </source>
</evidence>
<accession>A0A0F9R0N1</accession>
<name>A0A0F9R0N1_9ZZZZ</name>
<reference evidence="1" key="1">
    <citation type="journal article" date="2015" name="Nature">
        <title>Complex archaea that bridge the gap between prokaryotes and eukaryotes.</title>
        <authorList>
            <person name="Spang A."/>
            <person name="Saw J.H."/>
            <person name="Jorgensen S.L."/>
            <person name="Zaremba-Niedzwiedzka K."/>
            <person name="Martijn J."/>
            <person name="Lind A.E."/>
            <person name="van Eijk R."/>
            <person name="Schleper C."/>
            <person name="Guy L."/>
            <person name="Ettema T.J."/>
        </authorList>
    </citation>
    <scope>NUCLEOTIDE SEQUENCE</scope>
</reference>
<gene>
    <name evidence="1" type="ORF">LCGC14_0951460</name>
</gene>
<proteinExistence type="predicted"/>
<comment type="caution">
    <text evidence="1">The sequence shown here is derived from an EMBL/GenBank/DDBJ whole genome shotgun (WGS) entry which is preliminary data.</text>
</comment>
<dbReference type="EMBL" id="LAZR01003388">
    <property type="protein sequence ID" value="KKN18866.1"/>
    <property type="molecule type" value="Genomic_DNA"/>
</dbReference>
<dbReference type="AlphaFoldDB" id="A0A0F9R0N1"/>
<organism evidence="1">
    <name type="scientific">marine sediment metagenome</name>
    <dbReference type="NCBI Taxonomy" id="412755"/>
    <lineage>
        <taxon>unclassified sequences</taxon>
        <taxon>metagenomes</taxon>
        <taxon>ecological metagenomes</taxon>
    </lineage>
</organism>